<dbReference type="GO" id="GO:0003700">
    <property type="term" value="F:DNA-binding transcription factor activity"/>
    <property type="evidence" value="ECO:0007669"/>
    <property type="project" value="InterPro"/>
</dbReference>
<evidence type="ECO:0000259" key="4">
    <source>
        <dbReference type="PROSITE" id="PS50949"/>
    </source>
</evidence>
<dbReference type="Proteomes" id="UP000193061">
    <property type="component" value="Unassembled WGS sequence"/>
</dbReference>
<dbReference type="SMART" id="SM00345">
    <property type="entry name" value="HTH_GNTR"/>
    <property type="match status" value="1"/>
</dbReference>
<protein>
    <submittedName>
        <fullName evidence="5">Putative HTH-type transcriptional regulator YdfH</fullName>
    </submittedName>
</protein>
<dbReference type="PANTHER" id="PTHR43537">
    <property type="entry name" value="TRANSCRIPTIONAL REGULATOR, GNTR FAMILY"/>
    <property type="match status" value="1"/>
</dbReference>
<organism evidence="5 6">
    <name type="scientific">Roseovarius albus</name>
    <dbReference type="NCBI Taxonomy" id="1247867"/>
    <lineage>
        <taxon>Bacteria</taxon>
        <taxon>Pseudomonadati</taxon>
        <taxon>Pseudomonadota</taxon>
        <taxon>Alphaproteobacteria</taxon>
        <taxon>Rhodobacterales</taxon>
        <taxon>Roseobacteraceae</taxon>
        <taxon>Roseovarius</taxon>
    </lineage>
</organism>
<dbReference type="InterPro" id="IPR000524">
    <property type="entry name" value="Tscrpt_reg_HTH_GntR"/>
</dbReference>
<dbReference type="InterPro" id="IPR036388">
    <property type="entry name" value="WH-like_DNA-bd_sf"/>
</dbReference>
<keyword evidence="2" id="KW-0238">DNA-binding</keyword>
<keyword evidence="6" id="KW-1185">Reference proteome</keyword>
<dbReference type="SUPFAM" id="SSF46785">
    <property type="entry name" value="Winged helix' DNA-binding domain"/>
    <property type="match status" value="1"/>
</dbReference>
<evidence type="ECO:0000256" key="2">
    <source>
        <dbReference type="ARBA" id="ARBA00023125"/>
    </source>
</evidence>
<dbReference type="InterPro" id="IPR011711">
    <property type="entry name" value="GntR_C"/>
</dbReference>
<dbReference type="AlphaFoldDB" id="A0A1X6YM15"/>
<dbReference type="Gene3D" id="1.20.120.530">
    <property type="entry name" value="GntR ligand-binding domain-like"/>
    <property type="match status" value="1"/>
</dbReference>
<dbReference type="SMART" id="SM00895">
    <property type="entry name" value="FCD"/>
    <property type="match status" value="1"/>
</dbReference>
<dbReference type="EMBL" id="FWFX01000002">
    <property type="protein sequence ID" value="SLN24931.1"/>
    <property type="molecule type" value="Genomic_DNA"/>
</dbReference>
<dbReference type="PROSITE" id="PS50949">
    <property type="entry name" value="HTH_GNTR"/>
    <property type="match status" value="1"/>
</dbReference>
<evidence type="ECO:0000313" key="5">
    <source>
        <dbReference type="EMBL" id="SLN24931.1"/>
    </source>
</evidence>
<name>A0A1X6YM15_9RHOB</name>
<evidence type="ECO:0000313" key="6">
    <source>
        <dbReference type="Proteomes" id="UP000193061"/>
    </source>
</evidence>
<dbReference type="PANTHER" id="PTHR43537:SF41">
    <property type="entry name" value="TRANSCRIPTIONAL REGULATORY PROTEIN"/>
    <property type="match status" value="1"/>
</dbReference>
<dbReference type="PRINTS" id="PR00035">
    <property type="entry name" value="HTHGNTR"/>
</dbReference>
<dbReference type="Pfam" id="PF00392">
    <property type="entry name" value="GntR"/>
    <property type="match status" value="1"/>
</dbReference>
<evidence type="ECO:0000256" key="1">
    <source>
        <dbReference type="ARBA" id="ARBA00023015"/>
    </source>
</evidence>
<evidence type="ECO:0000256" key="3">
    <source>
        <dbReference type="ARBA" id="ARBA00023163"/>
    </source>
</evidence>
<reference evidence="5 6" key="1">
    <citation type="submission" date="2017-03" db="EMBL/GenBank/DDBJ databases">
        <authorList>
            <person name="Afonso C.L."/>
            <person name="Miller P.J."/>
            <person name="Scott M.A."/>
            <person name="Spackman E."/>
            <person name="Goraichik I."/>
            <person name="Dimitrov K.M."/>
            <person name="Suarez D.L."/>
            <person name="Swayne D.E."/>
        </authorList>
    </citation>
    <scope>NUCLEOTIDE SEQUENCE [LARGE SCALE GENOMIC DNA]</scope>
    <source>
        <strain evidence="5 6">CECT 7450</strain>
    </source>
</reference>
<feature type="domain" description="HTH gntR-type" evidence="4">
    <location>
        <begin position="14"/>
        <end position="81"/>
    </location>
</feature>
<accession>A0A1X6YM15</accession>
<keyword evidence="3" id="KW-0804">Transcription</keyword>
<sequence>MGYDMAGKRAVAKQSLPEIIANDLRERILSGEMAEGETIRQEALAEEYDVSRMPVREALKRLNAEGLVQWANNRGGSVTKHSLHEIGEIFDLRTLIEVDMFRRSIPNMTDTDFKQCRDILERMETSYDQDDVSEWGALNDDYHSALCAASGLKMTAEILNRLSVQSDRYVRMHLSVMQQRDQAKEEHGELLRLAMAGKVEEACSLLTRHVQRTKDELLELIAAKRAAEES</sequence>
<keyword evidence="1" id="KW-0805">Transcription regulation</keyword>
<dbReference type="SUPFAM" id="SSF48008">
    <property type="entry name" value="GntR ligand-binding domain-like"/>
    <property type="match status" value="1"/>
</dbReference>
<dbReference type="Gene3D" id="1.10.10.10">
    <property type="entry name" value="Winged helix-like DNA-binding domain superfamily/Winged helix DNA-binding domain"/>
    <property type="match status" value="1"/>
</dbReference>
<proteinExistence type="predicted"/>
<dbReference type="GO" id="GO:0003677">
    <property type="term" value="F:DNA binding"/>
    <property type="evidence" value="ECO:0007669"/>
    <property type="project" value="UniProtKB-KW"/>
</dbReference>
<dbReference type="Pfam" id="PF07729">
    <property type="entry name" value="FCD"/>
    <property type="match status" value="1"/>
</dbReference>
<gene>
    <name evidence="5" type="primary">ydfH_1</name>
    <name evidence="5" type="ORF">ROA7450_01020</name>
</gene>
<dbReference type="InterPro" id="IPR036390">
    <property type="entry name" value="WH_DNA-bd_sf"/>
</dbReference>
<dbReference type="InterPro" id="IPR008920">
    <property type="entry name" value="TF_FadR/GntR_C"/>
</dbReference>
<dbReference type="CDD" id="cd07377">
    <property type="entry name" value="WHTH_GntR"/>
    <property type="match status" value="1"/>
</dbReference>